<dbReference type="GO" id="GO:0004500">
    <property type="term" value="F:dopamine beta-monooxygenase activity"/>
    <property type="evidence" value="ECO:0007669"/>
    <property type="project" value="InterPro"/>
</dbReference>
<evidence type="ECO:0000256" key="1">
    <source>
        <dbReference type="ARBA" id="ARBA00001973"/>
    </source>
</evidence>
<evidence type="ECO:0000256" key="3">
    <source>
        <dbReference type="ARBA" id="ARBA00010676"/>
    </source>
</evidence>
<dbReference type="InterPro" id="IPR000945">
    <property type="entry name" value="DBH-like"/>
</dbReference>
<dbReference type="SMART" id="SM00664">
    <property type="entry name" value="DoH"/>
    <property type="match status" value="1"/>
</dbReference>
<dbReference type="PANTHER" id="PTHR10157:SF23">
    <property type="entry name" value="MOXD1 HOMOLOG 1"/>
    <property type="match status" value="1"/>
</dbReference>
<dbReference type="Proteomes" id="UP000735302">
    <property type="component" value="Unassembled WGS sequence"/>
</dbReference>
<dbReference type="SUPFAM" id="SSF49344">
    <property type="entry name" value="CBD9-like"/>
    <property type="match status" value="1"/>
</dbReference>
<comment type="subcellular location">
    <subcellularLocation>
        <location evidence="2">Membrane</location>
    </subcellularLocation>
</comment>
<evidence type="ECO:0000256" key="9">
    <source>
        <dbReference type="ARBA" id="ARBA00023136"/>
    </source>
</evidence>
<dbReference type="FunFam" id="2.60.120.310:FF:000004">
    <property type="entry name" value="DBH-like monooxygenase protein 1"/>
    <property type="match status" value="1"/>
</dbReference>
<dbReference type="EMBL" id="BLXT01004871">
    <property type="protein sequence ID" value="GFO17707.1"/>
    <property type="molecule type" value="Genomic_DNA"/>
</dbReference>
<feature type="signal peptide" evidence="12">
    <location>
        <begin position="1"/>
        <end position="19"/>
    </location>
</feature>
<evidence type="ECO:0000259" key="13">
    <source>
        <dbReference type="PROSITE" id="PS50836"/>
    </source>
</evidence>
<reference evidence="14 15" key="1">
    <citation type="journal article" date="2021" name="Elife">
        <title>Chloroplast acquisition without the gene transfer in kleptoplastic sea slugs, Plakobranchus ocellatus.</title>
        <authorList>
            <person name="Maeda T."/>
            <person name="Takahashi S."/>
            <person name="Yoshida T."/>
            <person name="Shimamura S."/>
            <person name="Takaki Y."/>
            <person name="Nagai Y."/>
            <person name="Toyoda A."/>
            <person name="Suzuki Y."/>
            <person name="Arimoto A."/>
            <person name="Ishii H."/>
            <person name="Satoh N."/>
            <person name="Nishiyama T."/>
            <person name="Hasebe M."/>
            <person name="Maruyama T."/>
            <person name="Minagawa J."/>
            <person name="Obokata J."/>
            <person name="Shigenobu S."/>
        </authorList>
    </citation>
    <scope>NUCLEOTIDE SEQUENCE [LARGE SCALE GENOMIC DNA]</scope>
</reference>
<protein>
    <submittedName>
        <fullName evidence="14">DBH-like monooxygenase protein 1</fullName>
    </submittedName>
</protein>
<dbReference type="Gene3D" id="2.60.120.230">
    <property type="match status" value="1"/>
</dbReference>
<comment type="caution">
    <text evidence="14">The sequence shown here is derived from an EMBL/GenBank/DDBJ whole genome shotgun (WGS) entry which is preliminary data.</text>
</comment>
<dbReference type="AlphaFoldDB" id="A0AAV4BE23"/>
<dbReference type="InterPro" id="IPR014784">
    <property type="entry name" value="Cu2_ascorb_mOase-like_C"/>
</dbReference>
<dbReference type="InterPro" id="IPR036939">
    <property type="entry name" value="Cu2_ascorb_mOase_N_sf"/>
</dbReference>
<comment type="similarity">
    <text evidence="3">Belongs to the copper type II ascorbate-dependent monooxygenase family.</text>
</comment>
<keyword evidence="6" id="KW-0560">Oxidoreductase</keyword>
<keyword evidence="10" id="KW-1015">Disulfide bond</keyword>
<evidence type="ECO:0000256" key="5">
    <source>
        <dbReference type="ARBA" id="ARBA00022729"/>
    </source>
</evidence>
<dbReference type="GO" id="GO:0005507">
    <property type="term" value="F:copper ion binding"/>
    <property type="evidence" value="ECO:0007669"/>
    <property type="project" value="InterPro"/>
</dbReference>
<dbReference type="InterPro" id="IPR005018">
    <property type="entry name" value="DOMON_domain"/>
</dbReference>
<evidence type="ECO:0000256" key="12">
    <source>
        <dbReference type="SAM" id="SignalP"/>
    </source>
</evidence>
<dbReference type="GO" id="GO:0006589">
    <property type="term" value="P:octopamine biosynthetic process"/>
    <property type="evidence" value="ECO:0007669"/>
    <property type="project" value="TreeGrafter"/>
</dbReference>
<dbReference type="PROSITE" id="PS50836">
    <property type="entry name" value="DOMON"/>
    <property type="match status" value="1"/>
</dbReference>
<name>A0AAV4BE23_9GAST</name>
<dbReference type="CDD" id="cd09631">
    <property type="entry name" value="DOMON_DOH"/>
    <property type="match status" value="1"/>
</dbReference>
<dbReference type="Gene3D" id="2.60.40.1210">
    <property type="entry name" value="Cellobiose dehydrogenase, cytochrome domain"/>
    <property type="match status" value="1"/>
</dbReference>
<dbReference type="SUPFAM" id="SSF49742">
    <property type="entry name" value="PHM/PNGase F"/>
    <property type="match status" value="2"/>
</dbReference>
<dbReference type="InterPro" id="IPR045266">
    <property type="entry name" value="DOH_DOMON"/>
</dbReference>
<keyword evidence="15" id="KW-1185">Reference proteome</keyword>
<keyword evidence="9" id="KW-0472">Membrane</keyword>
<dbReference type="InterPro" id="IPR024548">
    <property type="entry name" value="Cu2_monoox_C"/>
</dbReference>
<keyword evidence="8 14" id="KW-0503">Monooxygenase</keyword>
<dbReference type="FunFam" id="2.60.120.230:FF:000001">
    <property type="entry name" value="Monooxygenase, DBH-like 1"/>
    <property type="match status" value="1"/>
</dbReference>
<evidence type="ECO:0000256" key="2">
    <source>
        <dbReference type="ARBA" id="ARBA00004370"/>
    </source>
</evidence>
<dbReference type="PANTHER" id="PTHR10157">
    <property type="entry name" value="DOPAMINE BETA HYDROXYLASE RELATED"/>
    <property type="match status" value="1"/>
</dbReference>
<proteinExistence type="inferred from homology"/>
<dbReference type="Pfam" id="PF01082">
    <property type="entry name" value="Cu2_monooxygen"/>
    <property type="match status" value="1"/>
</dbReference>
<keyword evidence="4" id="KW-0479">Metal-binding</keyword>
<keyword evidence="7" id="KW-0186">Copper</keyword>
<evidence type="ECO:0000256" key="7">
    <source>
        <dbReference type="ARBA" id="ARBA00023008"/>
    </source>
</evidence>
<dbReference type="GO" id="GO:0030667">
    <property type="term" value="C:secretory granule membrane"/>
    <property type="evidence" value="ECO:0007669"/>
    <property type="project" value="TreeGrafter"/>
</dbReference>
<dbReference type="InterPro" id="IPR028460">
    <property type="entry name" value="Tbh/DBH"/>
</dbReference>
<organism evidence="14 15">
    <name type="scientific">Plakobranchus ocellatus</name>
    <dbReference type="NCBI Taxonomy" id="259542"/>
    <lineage>
        <taxon>Eukaryota</taxon>
        <taxon>Metazoa</taxon>
        <taxon>Spiralia</taxon>
        <taxon>Lophotrochozoa</taxon>
        <taxon>Mollusca</taxon>
        <taxon>Gastropoda</taxon>
        <taxon>Heterobranchia</taxon>
        <taxon>Euthyneura</taxon>
        <taxon>Panpulmonata</taxon>
        <taxon>Sacoglossa</taxon>
        <taxon>Placobranchoidea</taxon>
        <taxon>Plakobranchidae</taxon>
        <taxon>Plakobranchus</taxon>
    </lineage>
</organism>
<feature type="domain" description="DOMON" evidence="13">
    <location>
        <begin position="56"/>
        <end position="169"/>
    </location>
</feature>
<dbReference type="GO" id="GO:0042421">
    <property type="term" value="P:norepinephrine biosynthetic process"/>
    <property type="evidence" value="ECO:0007669"/>
    <property type="project" value="TreeGrafter"/>
</dbReference>
<dbReference type="Gene3D" id="2.60.120.310">
    <property type="entry name" value="Copper type II, ascorbate-dependent monooxygenase, N-terminal domain"/>
    <property type="match status" value="1"/>
</dbReference>
<comment type="cofactor">
    <cofactor evidence="1">
        <name>Cu(2+)</name>
        <dbReference type="ChEBI" id="CHEBI:29036"/>
    </cofactor>
</comment>
<evidence type="ECO:0000256" key="10">
    <source>
        <dbReference type="ARBA" id="ARBA00023157"/>
    </source>
</evidence>
<evidence type="ECO:0000256" key="6">
    <source>
        <dbReference type="ARBA" id="ARBA00023002"/>
    </source>
</evidence>
<accession>A0AAV4BE23</accession>
<dbReference type="Pfam" id="PF03351">
    <property type="entry name" value="DOMON"/>
    <property type="match status" value="1"/>
</dbReference>
<gene>
    <name evidence="14" type="ORF">PoB_004421200</name>
</gene>
<dbReference type="InterPro" id="IPR000323">
    <property type="entry name" value="Cu2_ascorb_mOase_N"/>
</dbReference>
<dbReference type="PRINTS" id="PR00767">
    <property type="entry name" value="DBMONOXGNASE"/>
</dbReference>
<evidence type="ECO:0000256" key="11">
    <source>
        <dbReference type="ARBA" id="ARBA00023180"/>
    </source>
</evidence>
<feature type="chain" id="PRO_5044022453" evidence="12">
    <location>
        <begin position="20"/>
        <end position="581"/>
    </location>
</feature>
<sequence length="581" mass="64974">MLSCLTLVFVAMATSRVAGMISEAKFGVVPTISSPGATAKGPPPSESFPYEDQLSDDYTLYWKFNNTHITFEMVVRTNGWVGFGISPSGAMKSSDVIIGWVKDGQTHFADRHAEGHFLPAKDSSQDWTLLMGQESGEYTVLKVSRPLETCDDSDRPILPGTTRVIFAQSPNDPPSDDAVSYHGSTRGTKSLLLLDPPTSDKQKISLPSDVKTLEFTNRNVSVPSADTTYWCTTWKLPDLGGKHHMIRYEPIIQTGHETLLHHVILYFCDGSLNEATDPAAFHCDRNPLKHSSHCTHVFIAWAIGGKAFNYPSHVGHSLGSAGDPGYFLMETHYDNPRMRSDYVDDSGLRLYLTKELRQHDGGVLMAGVQVSGYQIIPPYEKSFLSQGICDTACISESLGDTEMRVFANVLHAHLLGVKLRTRHFRNGVELPPIQEDNNYDFNYQEARMLESERVIKKGDKLLVECEYDSSQRTQVTHGGLSSREEMCLSFLIYYPRSKLSRCVSRILYEIPDQFAGRSVYDIVHHLDWTDPRSHEGFNHSVAVSPHAQLCHGSHTSFQANLQTISLPKVNNPYQKPQMCHN</sequence>
<dbReference type="FunFam" id="2.60.40.1210:FF:000001">
    <property type="entry name" value="Monooxygenase, DBH-like 1, like"/>
    <property type="match status" value="1"/>
</dbReference>
<evidence type="ECO:0000256" key="8">
    <source>
        <dbReference type="ARBA" id="ARBA00023033"/>
    </source>
</evidence>
<dbReference type="InterPro" id="IPR008977">
    <property type="entry name" value="PHM/PNGase_F_dom_sf"/>
</dbReference>
<dbReference type="GO" id="GO:0005615">
    <property type="term" value="C:extracellular space"/>
    <property type="evidence" value="ECO:0007669"/>
    <property type="project" value="TreeGrafter"/>
</dbReference>
<evidence type="ECO:0000313" key="14">
    <source>
        <dbReference type="EMBL" id="GFO17707.1"/>
    </source>
</evidence>
<evidence type="ECO:0000313" key="15">
    <source>
        <dbReference type="Proteomes" id="UP000735302"/>
    </source>
</evidence>
<dbReference type="GO" id="GO:0042420">
    <property type="term" value="P:dopamine catabolic process"/>
    <property type="evidence" value="ECO:0007669"/>
    <property type="project" value="TreeGrafter"/>
</dbReference>
<keyword evidence="11" id="KW-0325">Glycoprotein</keyword>
<keyword evidence="5 12" id="KW-0732">Signal</keyword>
<dbReference type="Pfam" id="PF03712">
    <property type="entry name" value="Cu2_monoox_C"/>
    <property type="match status" value="1"/>
</dbReference>
<evidence type="ECO:0000256" key="4">
    <source>
        <dbReference type="ARBA" id="ARBA00022723"/>
    </source>
</evidence>